<feature type="compositionally biased region" description="Pro residues" evidence="3">
    <location>
        <begin position="338"/>
        <end position="352"/>
    </location>
</feature>
<dbReference type="PANTHER" id="PTHR10378">
    <property type="entry name" value="LIM DOMAIN-BINDING PROTEIN"/>
    <property type="match status" value="1"/>
</dbReference>
<dbReference type="PROSITE" id="PS51957">
    <property type="entry name" value="LID"/>
    <property type="match status" value="1"/>
</dbReference>
<evidence type="ECO:0000313" key="5">
    <source>
        <dbReference type="Proteomes" id="UP000887566"/>
    </source>
</evidence>
<dbReference type="Proteomes" id="UP000887566">
    <property type="component" value="Unplaced"/>
</dbReference>
<keyword evidence="5" id="KW-1185">Reference proteome</keyword>
<reference evidence="6" key="1">
    <citation type="submission" date="2022-11" db="UniProtKB">
        <authorList>
            <consortium name="WormBaseParasite"/>
        </authorList>
    </citation>
    <scope>IDENTIFICATION</scope>
</reference>
<protein>
    <submittedName>
        <fullName evidence="6">LIM interaction domain-containing protein</fullName>
    </submittedName>
</protein>
<evidence type="ECO:0000259" key="4">
    <source>
        <dbReference type="PROSITE" id="PS51957"/>
    </source>
</evidence>
<sequence>MALYSVFHFPNVPLDQFDDYSSTLPPTDPTPLPSLLPLYEHSAFPPLPPLLLPAPPLLQVPPLLQAPPPYDDDAAYTPPALYRMRPMPPMAPQMGPPMPMGHPPGNLLESRFYAMNKRLQDWNNSAWPDREHGQWWAAFACEFFEDDAKITLIFTLEDGLKRYTIGRTLIPRYFRSIFESGVKEMYYLLRHPVREIYQQMPVLDCENLLLVTKHDKPIYAEVETEGRLICEFAMYDDPMLAPRIRNFHLELRNHQEFVPRSVLSNQDPLYQEAASVNITRQGLTSLTLNYLRLCVILEPMQQLMSQHKQYPNVPPRECLRNTLFQRFQRNAPQQIPGQAPPLPQPMMPPIQDDPPRAPPKRKRSRKGSQSGGGTPTGNSKKKNSTVSPAPTASTFALTSHVDVMVVGEPSMMGGEYGEEDERLISRLENTQYDPAAAHNPPPPHASAAPPGAQFVDVPPNWTGGQPPPGPLLPRPASSGTPHTPGSRIGTPMAAPNPGSVPAPVTEQRNSSASEAPGKSAGGTPESVASANGNINAS</sequence>
<feature type="domain" description="LIM interaction" evidence="4">
    <location>
        <begin position="402"/>
        <end position="441"/>
    </location>
</feature>
<feature type="compositionally biased region" description="Polar residues" evidence="3">
    <location>
        <begin position="384"/>
        <end position="393"/>
    </location>
</feature>
<proteinExistence type="inferred from homology"/>
<dbReference type="GO" id="GO:0030274">
    <property type="term" value="F:LIM domain binding"/>
    <property type="evidence" value="ECO:0007669"/>
    <property type="project" value="UniProtKB-UniRule"/>
</dbReference>
<name>A0A914X4W7_9BILA</name>
<feature type="region of interest" description="Disordered" evidence="3">
    <location>
        <begin position="428"/>
        <end position="537"/>
    </location>
</feature>
<evidence type="ECO:0000256" key="3">
    <source>
        <dbReference type="SAM" id="MobiDB-lite"/>
    </source>
</evidence>
<comment type="similarity">
    <text evidence="1 2">Belongs to the LDB family.</text>
</comment>
<evidence type="ECO:0000313" key="6">
    <source>
        <dbReference type="WBParaSite" id="PSAMB.scaffold6363size9628.g28389.t1"/>
    </source>
</evidence>
<dbReference type="Pfam" id="PF17916">
    <property type="entry name" value="LID"/>
    <property type="match status" value="1"/>
</dbReference>
<dbReference type="AlphaFoldDB" id="A0A914X4W7"/>
<evidence type="ECO:0000256" key="1">
    <source>
        <dbReference type="ARBA" id="ARBA00006928"/>
    </source>
</evidence>
<dbReference type="Pfam" id="PF01803">
    <property type="entry name" value="LIM_bind"/>
    <property type="match status" value="1"/>
</dbReference>
<dbReference type="InterPro" id="IPR029005">
    <property type="entry name" value="LIM-bd/SEUSS"/>
</dbReference>
<feature type="compositionally biased region" description="Polar residues" evidence="3">
    <location>
        <begin position="526"/>
        <end position="537"/>
    </location>
</feature>
<evidence type="ECO:0000256" key="2">
    <source>
        <dbReference type="PROSITE-ProRule" id="PRU01302"/>
    </source>
</evidence>
<feature type="region of interest" description="Disordered" evidence="3">
    <location>
        <begin position="333"/>
        <end position="393"/>
    </location>
</feature>
<organism evidence="5 6">
    <name type="scientific">Plectus sambesii</name>
    <dbReference type="NCBI Taxonomy" id="2011161"/>
    <lineage>
        <taxon>Eukaryota</taxon>
        <taxon>Metazoa</taxon>
        <taxon>Ecdysozoa</taxon>
        <taxon>Nematoda</taxon>
        <taxon>Chromadorea</taxon>
        <taxon>Plectida</taxon>
        <taxon>Plectina</taxon>
        <taxon>Plectoidea</taxon>
        <taxon>Plectidae</taxon>
        <taxon>Plectus</taxon>
    </lineage>
</organism>
<dbReference type="Gene3D" id="2.10.110.10">
    <property type="entry name" value="Cysteine Rich Protein"/>
    <property type="match status" value="1"/>
</dbReference>
<accession>A0A914X4W7</accession>
<dbReference type="InterPro" id="IPR041363">
    <property type="entry name" value="LID"/>
</dbReference>
<dbReference type="WBParaSite" id="PSAMB.scaffold6363size9628.g28389.t1">
    <property type="protein sequence ID" value="PSAMB.scaffold6363size9628.g28389.t1"/>
    <property type="gene ID" value="PSAMB.scaffold6363size9628.g28389"/>
</dbReference>